<dbReference type="AlphaFoldDB" id="D2SBM2"/>
<dbReference type="HOGENOM" id="CLU_2897778_0_0_11"/>
<keyword evidence="1" id="KW-0812">Transmembrane</keyword>
<feature type="transmembrane region" description="Helical" evidence="1">
    <location>
        <begin position="38"/>
        <end position="57"/>
    </location>
</feature>
<reference evidence="3" key="2">
    <citation type="submission" date="2010-01" db="EMBL/GenBank/DDBJ databases">
        <title>The complete genome of Geodermatophilus obscurus DSM 43160.</title>
        <authorList>
            <consortium name="US DOE Joint Genome Institute (JGI-PGF)"/>
            <person name="Lucas S."/>
            <person name="Copeland A."/>
            <person name="Lapidus A."/>
            <person name="Glavina del Rio T."/>
            <person name="Dalin E."/>
            <person name="Tice H."/>
            <person name="Bruce D."/>
            <person name="Goodwin L."/>
            <person name="Pitluck S."/>
            <person name="Kyrpides N."/>
            <person name="Mavromatis K."/>
            <person name="Ivanova N."/>
            <person name="Munk A.C."/>
            <person name="Brettin T."/>
            <person name="Detter J.C."/>
            <person name="Han C."/>
            <person name="Larimer F."/>
            <person name="Land M."/>
            <person name="Hauser L."/>
            <person name="Markowitz V."/>
            <person name="Cheng J.-F."/>
            <person name="Hugenholtz P."/>
            <person name="Woyke T."/>
            <person name="Wu D."/>
            <person name="Jando M."/>
            <person name="Schneider S."/>
            <person name="Klenk H.-P."/>
            <person name="Eisen J.A."/>
        </authorList>
    </citation>
    <scope>NUCLEOTIDE SEQUENCE [LARGE SCALE GENOMIC DNA]</scope>
    <source>
        <strain evidence="3">ATCC 25078 / DSM 43160 / JCM 3152 / KCC A-0152 / KCTC 9177 / NBRC 13315 / NRRL B-3577 / G-20</strain>
    </source>
</reference>
<name>D2SBM2_GEOOG</name>
<proteinExistence type="predicted"/>
<evidence type="ECO:0000313" key="2">
    <source>
        <dbReference type="EMBL" id="ADB76129.1"/>
    </source>
</evidence>
<dbReference type="RefSeq" id="WP_012949554.1">
    <property type="nucleotide sequence ID" value="NC_013757.1"/>
</dbReference>
<gene>
    <name evidence="2" type="ordered locus">Gobs_3541</name>
</gene>
<keyword evidence="3" id="KW-1185">Reference proteome</keyword>
<keyword evidence="1" id="KW-1133">Transmembrane helix</keyword>
<evidence type="ECO:0008006" key="4">
    <source>
        <dbReference type="Google" id="ProtNLM"/>
    </source>
</evidence>
<dbReference type="Proteomes" id="UP000001382">
    <property type="component" value="Chromosome"/>
</dbReference>
<evidence type="ECO:0000256" key="1">
    <source>
        <dbReference type="SAM" id="Phobius"/>
    </source>
</evidence>
<reference evidence="2 3" key="1">
    <citation type="journal article" date="2010" name="Stand. Genomic Sci.">
        <title>Complete genome sequence of Geodermatophilus obscurus type strain (G-20).</title>
        <authorList>
            <person name="Ivanova N."/>
            <person name="Sikorski J."/>
            <person name="Jando M."/>
            <person name="Munk C."/>
            <person name="Lapidus A."/>
            <person name="Glavina Del Rio T."/>
            <person name="Copeland A."/>
            <person name="Tice H."/>
            <person name="Cheng J.-F."/>
            <person name="Lucas S."/>
            <person name="Chen F."/>
            <person name="Nolan M."/>
            <person name="Bruce D."/>
            <person name="Goodwin L."/>
            <person name="Pitluck S."/>
            <person name="Mavromatis K."/>
            <person name="Mikhailova N."/>
            <person name="Pati A."/>
            <person name="Chen A."/>
            <person name="Palaniappan K."/>
            <person name="Land M."/>
            <person name="Hauser L."/>
            <person name="Chang Y.-J."/>
            <person name="Jeffries C.D."/>
            <person name="Meincke L."/>
            <person name="Brettin T."/>
            <person name="Detter J.C."/>
            <person name="Detter J.C."/>
            <person name="Rohde M."/>
            <person name="Goeker M."/>
            <person name="Bristow J."/>
            <person name="Eisen J.A."/>
            <person name="Markowitz V."/>
            <person name="Hugenholtz P."/>
            <person name="Kyrpides N.C."/>
            <person name="Klenk H.-P."/>
        </authorList>
    </citation>
    <scope>NUCLEOTIDE SEQUENCE [LARGE SCALE GENOMIC DNA]</scope>
    <source>
        <strain evidence="3">ATCC 25078 / DSM 43160 / JCM 3152 / KCC A-0152 / KCTC 9177 / NBRC 13315 / NRRL B-3577 / G-20</strain>
    </source>
</reference>
<dbReference type="OrthoDB" id="5188656at2"/>
<accession>D2SBM2</accession>
<dbReference type="STRING" id="526225.Gobs_3541"/>
<keyword evidence="1" id="KW-0472">Membrane</keyword>
<sequence length="62" mass="6783">MEISRFLPFFAGNKLLAYANDFDTPEAIAVALTRPESALVFAGYTAVALIVGSVLLYRRDTD</sequence>
<dbReference type="EMBL" id="CP001867">
    <property type="protein sequence ID" value="ADB76129.1"/>
    <property type="molecule type" value="Genomic_DNA"/>
</dbReference>
<organism evidence="2 3">
    <name type="scientific">Geodermatophilus obscurus (strain ATCC 25078 / DSM 43160 / JCM 3152 / CCUG 61914 / KCC A-0152 / KCTC 9177 / NBRC 13315 / NRRL B-3577 / G-20)</name>
    <dbReference type="NCBI Taxonomy" id="526225"/>
    <lineage>
        <taxon>Bacteria</taxon>
        <taxon>Bacillati</taxon>
        <taxon>Actinomycetota</taxon>
        <taxon>Actinomycetes</taxon>
        <taxon>Geodermatophilales</taxon>
        <taxon>Geodermatophilaceae</taxon>
        <taxon>Geodermatophilus</taxon>
    </lineage>
</organism>
<dbReference type="KEGG" id="gob:Gobs_3541"/>
<protein>
    <recommendedName>
        <fullName evidence="4">ABC-2 type transport system permease protein</fullName>
    </recommendedName>
</protein>
<evidence type="ECO:0000313" key="3">
    <source>
        <dbReference type="Proteomes" id="UP000001382"/>
    </source>
</evidence>